<dbReference type="STRING" id="1262450.S3DBA7"/>
<dbReference type="Gene3D" id="3.90.180.10">
    <property type="entry name" value="Medium-chain alcohol dehydrogenases, catalytic domain"/>
    <property type="match status" value="1"/>
</dbReference>
<organism evidence="2 3">
    <name type="scientific">Ophiostoma piceae (strain UAMH 11346)</name>
    <name type="common">Sap stain fungus</name>
    <dbReference type="NCBI Taxonomy" id="1262450"/>
    <lineage>
        <taxon>Eukaryota</taxon>
        <taxon>Fungi</taxon>
        <taxon>Dikarya</taxon>
        <taxon>Ascomycota</taxon>
        <taxon>Pezizomycotina</taxon>
        <taxon>Sordariomycetes</taxon>
        <taxon>Sordariomycetidae</taxon>
        <taxon>Ophiostomatales</taxon>
        <taxon>Ophiostomataceae</taxon>
        <taxon>Ophiostoma</taxon>
    </lineage>
</organism>
<feature type="domain" description="Enoyl reductase (ER)" evidence="1">
    <location>
        <begin position="20"/>
        <end position="368"/>
    </location>
</feature>
<proteinExistence type="predicted"/>
<dbReference type="CDD" id="cd08267">
    <property type="entry name" value="MDR1"/>
    <property type="match status" value="1"/>
</dbReference>
<dbReference type="Pfam" id="PF08240">
    <property type="entry name" value="ADH_N"/>
    <property type="match status" value="1"/>
</dbReference>
<dbReference type="PANTHER" id="PTHR44013">
    <property type="entry name" value="ZINC-TYPE ALCOHOL DEHYDROGENASE-LIKE PROTEIN C16A3.02C"/>
    <property type="match status" value="1"/>
</dbReference>
<accession>S3DBA7</accession>
<dbReference type="InterPro" id="IPR052733">
    <property type="entry name" value="Chloroplast_QOR"/>
</dbReference>
<dbReference type="Gene3D" id="3.40.50.720">
    <property type="entry name" value="NAD(P)-binding Rossmann-like Domain"/>
    <property type="match status" value="1"/>
</dbReference>
<dbReference type="HOGENOM" id="CLU_026673_3_3_1"/>
<reference evidence="2 3" key="1">
    <citation type="journal article" date="2013" name="BMC Genomics">
        <title>The genome and transcriptome of the pine saprophyte Ophiostoma piceae, and a comparison with the bark beetle-associated pine pathogen Grosmannia clavigera.</title>
        <authorList>
            <person name="Haridas S."/>
            <person name="Wang Y."/>
            <person name="Lim L."/>
            <person name="Massoumi Alamouti S."/>
            <person name="Jackman S."/>
            <person name="Docking R."/>
            <person name="Robertson G."/>
            <person name="Birol I."/>
            <person name="Bohlmann J."/>
            <person name="Breuil C."/>
        </authorList>
    </citation>
    <scope>NUCLEOTIDE SEQUENCE [LARGE SCALE GENOMIC DNA]</scope>
    <source>
        <strain evidence="2 3">UAMH 11346</strain>
    </source>
</reference>
<evidence type="ECO:0000259" key="1">
    <source>
        <dbReference type="SMART" id="SM00829"/>
    </source>
</evidence>
<dbReference type="EMBL" id="KE148146">
    <property type="protein sequence ID" value="EPE10830.1"/>
    <property type="molecule type" value="Genomic_DNA"/>
</dbReference>
<dbReference type="VEuPathDB" id="FungiDB:F503_05925"/>
<dbReference type="InterPro" id="IPR011032">
    <property type="entry name" value="GroES-like_sf"/>
</dbReference>
<dbReference type="Proteomes" id="UP000016923">
    <property type="component" value="Unassembled WGS sequence"/>
</dbReference>
<dbReference type="InterPro" id="IPR020843">
    <property type="entry name" value="ER"/>
</dbReference>
<dbReference type="OrthoDB" id="3509362at2759"/>
<dbReference type="SUPFAM" id="SSF50129">
    <property type="entry name" value="GroES-like"/>
    <property type="match status" value="1"/>
</dbReference>
<protein>
    <submittedName>
        <fullName evidence="2">Zinc alcohol dehydrogenase</fullName>
    </submittedName>
</protein>
<dbReference type="GO" id="GO:0016491">
    <property type="term" value="F:oxidoreductase activity"/>
    <property type="evidence" value="ECO:0007669"/>
    <property type="project" value="InterPro"/>
</dbReference>
<dbReference type="OMA" id="DSVFEMK"/>
<dbReference type="SUPFAM" id="SSF51735">
    <property type="entry name" value="NAD(P)-binding Rossmann-fold domains"/>
    <property type="match status" value="1"/>
</dbReference>
<dbReference type="eggNOG" id="KOG1198">
    <property type="taxonomic scope" value="Eukaryota"/>
</dbReference>
<dbReference type="InterPro" id="IPR036291">
    <property type="entry name" value="NAD(P)-bd_dom_sf"/>
</dbReference>
<name>S3DBA7_OPHP1</name>
<sequence>MTSWAVVKNSDQPAQALALRAAESADITPEKYAAANPPKGADILVRVSHAALNPADLQFMKVIPTWLPFRRGAVPGLDFAGEVIAVGPNVASVAAHAAKPLTVGTLVAGCMSVPRVATGHGSLAQYVSVPAEMVSRLPSGLEGAAQGGGNASASLSTAVGFLGCAGQTAHLVINDAAAVAAFSVAQPRVLINGASGGVGSLLIQIAKARGAYVAAVCSAANADFVKELGADEAIDYNLHAPLHTYLAKTFESQPFNLIYDCVGDQQLFSYSASYLSPNGALISIVGGPTQGVVPFVRNKLVPTFLGGTARTFKILGMMPSGERARGVAKWVEDGTLKQMPIDSEYKMGDVVKAYEKLATKRARGKIIIKVQE</sequence>
<keyword evidence="3" id="KW-1185">Reference proteome</keyword>
<dbReference type="Pfam" id="PF13602">
    <property type="entry name" value="ADH_zinc_N_2"/>
    <property type="match status" value="1"/>
</dbReference>
<evidence type="ECO:0000313" key="3">
    <source>
        <dbReference type="Proteomes" id="UP000016923"/>
    </source>
</evidence>
<dbReference type="SMART" id="SM00829">
    <property type="entry name" value="PKS_ER"/>
    <property type="match status" value="1"/>
</dbReference>
<dbReference type="InterPro" id="IPR013154">
    <property type="entry name" value="ADH-like_N"/>
</dbReference>
<evidence type="ECO:0000313" key="2">
    <source>
        <dbReference type="EMBL" id="EPE10830.1"/>
    </source>
</evidence>
<dbReference type="AlphaFoldDB" id="S3DBA7"/>
<dbReference type="PANTHER" id="PTHR44013:SF1">
    <property type="entry name" value="ZINC-TYPE ALCOHOL DEHYDROGENASE-LIKE PROTEIN C16A3.02C"/>
    <property type="match status" value="1"/>
</dbReference>
<gene>
    <name evidence="2" type="ORF">F503_05925</name>
</gene>